<dbReference type="EMBL" id="JACAZE010000005">
    <property type="protein sequence ID" value="KAF7316898.1"/>
    <property type="molecule type" value="Genomic_DNA"/>
</dbReference>
<reference evidence="7" key="1">
    <citation type="submission" date="2020-05" db="EMBL/GenBank/DDBJ databases">
        <title>Mycena genomes resolve the evolution of fungal bioluminescence.</title>
        <authorList>
            <person name="Tsai I.J."/>
        </authorList>
    </citation>
    <scope>NUCLEOTIDE SEQUENCE</scope>
    <source>
        <strain evidence="7">110903Hualien_Pintung</strain>
    </source>
</reference>
<keyword evidence="3" id="KW-0131">Cell cycle</keyword>
<dbReference type="InterPro" id="IPR004367">
    <property type="entry name" value="Cyclin_C-dom"/>
</dbReference>
<evidence type="ECO:0000313" key="7">
    <source>
        <dbReference type="EMBL" id="KAF7316898.1"/>
    </source>
</evidence>
<dbReference type="InterPro" id="IPR008984">
    <property type="entry name" value="SMAD_FHA_dom_sf"/>
</dbReference>
<dbReference type="PANTHER" id="PTHR10177">
    <property type="entry name" value="CYCLINS"/>
    <property type="match status" value="1"/>
</dbReference>
<dbReference type="InterPro" id="IPR048258">
    <property type="entry name" value="Cyclins_cyclin-box"/>
</dbReference>
<evidence type="ECO:0000256" key="2">
    <source>
        <dbReference type="ARBA" id="ARBA00023127"/>
    </source>
</evidence>
<evidence type="ECO:0000256" key="3">
    <source>
        <dbReference type="ARBA" id="ARBA00023306"/>
    </source>
</evidence>
<feature type="region of interest" description="Disordered" evidence="5">
    <location>
        <begin position="96"/>
        <end position="148"/>
    </location>
</feature>
<evidence type="ECO:0000259" key="6">
    <source>
        <dbReference type="PROSITE" id="PS50006"/>
    </source>
</evidence>
<accession>A0A8H6TFS1</accession>
<feature type="region of interest" description="Disordered" evidence="5">
    <location>
        <begin position="1"/>
        <end position="20"/>
    </location>
</feature>
<dbReference type="PROSITE" id="PS00292">
    <property type="entry name" value="CYCLINS"/>
    <property type="match status" value="1"/>
</dbReference>
<dbReference type="Gene3D" id="2.60.200.20">
    <property type="match status" value="1"/>
</dbReference>
<dbReference type="Gene3D" id="1.10.472.10">
    <property type="entry name" value="Cyclin-like"/>
    <property type="match status" value="2"/>
</dbReference>
<organism evidence="7 8">
    <name type="scientific">Mycena chlorophos</name>
    <name type="common">Agaric fungus</name>
    <name type="synonym">Agaricus chlorophos</name>
    <dbReference type="NCBI Taxonomy" id="658473"/>
    <lineage>
        <taxon>Eukaryota</taxon>
        <taxon>Fungi</taxon>
        <taxon>Dikarya</taxon>
        <taxon>Basidiomycota</taxon>
        <taxon>Agaricomycotina</taxon>
        <taxon>Agaricomycetes</taxon>
        <taxon>Agaricomycetidae</taxon>
        <taxon>Agaricales</taxon>
        <taxon>Marasmiineae</taxon>
        <taxon>Mycenaceae</taxon>
        <taxon>Mycena</taxon>
    </lineage>
</organism>
<dbReference type="SMART" id="SM00385">
    <property type="entry name" value="CYCLIN"/>
    <property type="match status" value="2"/>
</dbReference>
<evidence type="ECO:0000313" key="8">
    <source>
        <dbReference type="Proteomes" id="UP000613580"/>
    </source>
</evidence>
<keyword evidence="2 4" id="KW-0195">Cyclin</keyword>
<comment type="similarity">
    <text evidence="4">Belongs to the cyclin family.</text>
</comment>
<feature type="region of interest" description="Disordered" evidence="5">
    <location>
        <begin position="160"/>
        <end position="200"/>
    </location>
</feature>
<keyword evidence="8" id="KW-1185">Reference proteome</keyword>
<dbReference type="InterPro" id="IPR036915">
    <property type="entry name" value="Cyclin-like_sf"/>
</dbReference>
<feature type="compositionally biased region" description="Acidic residues" evidence="5">
    <location>
        <begin position="293"/>
        <end position="306"/>
    </location>
</feature>
<evidence type="ECO:0000256" key="1">
    <source>
        <dbReference type="ARBA" id="ARBA00022618"/>
    </source>
</evidence>
<comment type="caution">
    <text evidence="7">The sequence shown here is derived from an EMBL/GenBank/DDBJ whole genome shotgun (WGS) entry which is preliminary data.</text>
</comment>
<evidence type="ECO:0000256" key="5">
    <source>
        <dbReference type="SAM" id="MobiDB-lite"/>
    </source>
</evidence>
<dbReference type="FunFam" id="1.10.472.10:FF:000001">
    <property type="entry name" value="G2/mitotic-specific cyclin"/>
    <property type="match status" value="1"/>
</dbReference>
<sequence length="619" mass="70536">MDEVPTDYDPSFEWPGPEEEPLGTPPLLLRLLALRTSVLLPKQTLVVADHHTELQFGRDAPPSNQIARVRLKEMEVSKLHATVYWDSDDQRWSIVDMGSPPLRSRPLQRSKADENANSRHARQLSATTNIPGPARLLNKEPLAPKSRNVLSEVTLNRKDTKAAAANDKQQQEAGVKRLRSDSSTLPPQRVPLGPGRVQTTTSIATNNVGPIRIAPSRVLRPSVSGSRRPVRVPPPRVTADELVAEQLRDEEDGDEMIVDVDEDDDEGVQLDDAASESEGEPDAMAISEAEIDQLEDDQEDEEEEETATVPKVPRVWPDISPERALQYQKEVQAVRDAFNDDVDIYDTTMVSEYAEEIFEYMNELEESMMPGADYMDHQNEISWAMRQTLVDWLLQVHLRYHMLPETLWIAVNIVDRFLTHRTVSLVKLQLVGVTAMFIAAKYEEILAPSVEEFVFMTENGYNKEEILKGERIMLQTLEFRISHYCSPYSWMRKISKADDYDIQTRTLSKFLTEVTLLDYRFVRVKPSLIAAVGMYCARRMLDGAWDDGFVYYSGYTEEQLLPGHEMLVEKLAERNFSRQYVCKKYSHKKFLKASAFAIEWAKAQVSGNGNTVERMLLEE</sequence>
<proteinExistence type="inferred from homology"/>
<name>A0A8H6TFS1_MYCCL</name>
<protein>
    <submittedName>
        <fullName evidence="7">Cyclin N-terminal domain-containing protein</fullName>
    </submittedName>
</protein>
<dbReference type="SUPFAM" id="SSF47954">
    <property type="entry name" value="Cyclin-like"/>
    <property type="match status" value="2"/>
</dbReference>
<dbReference type="SUPFAM" id="SSF49879">
    <property type="entry name" value="SMAD/FHA domain"/>
    <property type="match status" value="1"/>
</dbReference>
<feature type="region of interest" description="Disordered" evidence="5">
    <location>
        <begin position="293"/>
        <end position="312"/>
    </location>
</feature>
<dbReference type="Pfam" id="PF00134">
    <property type="entry name" value="Cyclin_N"/>
    <property type="match status" value="1"/>
</dbReference>
<dbReference type="Pfam" id="PF02984">
    <property type="entry name" value="Cyclin_C"/>
    <property type="match status" value="1"/>
</dbReference>
<dbReference type="InterPro" id="IPR006671">
    <property type="entry name" value="Cyclin_N"/>
</dbReference>
<dbReference type="AlphaFoldDB" id="A0A8H6TFS1"/>
<evidence type="ECO:0000256" key="4">
    <source>
        <dbReference type="RuleBase" id="RU000383"/>
    </source>
</evidence>
<gene>
    <name evidence="7" type="ORF">HMN09_00423800</name>
</gene>
<dbReference type="SMART" id="SM01332">
    <property type="entry name" value="Cyclin_C"/>
    <property type="match status" value="1"/>
</dbReference>
<dbReference type="InterPro" id="IPR000253">
    <property type="entry name" value="FHA_dom"/>
</dbReference>
<dbReference type="InterPro" id="IPR013763">
    <property type="entry name" value="Cyclin-like_dom"/>
</dbReference>
<feature type="domain" description="FHA" evidence="6">
    <location>
        <begin position="54"/>
        <end position="99"/>
    </location>
</feature>
<dbReference type="Proteomes" id="UP000613580">
    <property type="component" value="Unassembled WGS sequence"/>
</dbReference>
<dbReference type="PROSITE" id="PS50006">
    <property type="entry name" value="FHA_DOMAIN"/>
    <property type="match status" value="1"/>
</dbReference>
<dbReference type="GO" id="GO:0051301">
    <property type="term" value="P:cell division"/>
    <property type="evidence" value="ECO:0007669"/>
    <property type="project" value="UniProtKB-KW"/>
</dbReference>
<dbReference type="CDD" id="cd20512">
    <property type="entry name" value="CYCLIN_CLBs_yeast_rpt2"/>
    <property type="match status" value="1"/>
</dbReference>
<dbReference type="OrthoDB" id="5590282at2759"/>
<keyword evidence="1" id="KW-0132">Cell division</keyword>
<dbReference type="InterPro" id="IPR039361">
    <property type="entry name" value="Cyclin"/>
</dbReference>